<comment type="subcellular location">
    <subcellularLocation>
        <location evidence="2">Cell membrane</location>
    </subcellularLocation>
    <subcellularLocation>
        <location evidence="1">Membrane</location>
        <topology evidence="1">Multi-pass membrane protein</topology>
    </subcellularLocation>
</comment>
<dbReference type="PANTHER" id="PTHR18945">
    <property type="entry name" value="NEUROTRANSMITTER GATED ION CHANNEL"/>
    <property type="match status" value="1"/>
</dbReference>
<keyword evidence="6 11" id="KW-0732">Signal</keyword>
<evidence type="ECO:0000256" key="11">
    <source>
        <dbReference type="RuleBase" id="RU000687"/>
    </source>
</evidence>
<feature type="transmembrane region" description="Helical" evidence="11">
    <location>
        <begin position="693"/>
        <end position="711"/>
    </location>
</feature>
<dbReference type="Gene3D" id="1.20.58.390">
    <property type="entry name" value="Neurotransmitter-gated ion-channel transmembrane domain"/>
    <property type="match status" value="1"/>
</dbReference>
<evidence type="ECO:0000256" key="10">
    <source>
        <dbReference type="ARBA" id="ARBA00023303"/>
    </source>
</evidence>
<dbReference type="PRINTS" id="PR00253">
    <property type="entry name" value="GABAARECEPTR"/>
</dbReference>
<dbReference type="SUPFAM" id="SSF63712">
    <property type="entry name" value="Nicotinic receptor ligand binding domain-like"/>
    <property type="match status" value="1"/>
</dbReference>
<dbReference type="Pfam" id="PF02932">
    <property type="entry name" value="Neur_chan_memb"/>
    <property type="match status" value="1"/>
</dbReference>
<keyword evidence="10 11" id="KW-0407">Ion channel</keyword>
<evidence type="ECO:0000256" key="4">
    <source>
        <dbReference type="ARBA" id="ARBA00022475"/>
    </source>
</evidence>
<feature type="transmembrane region" description="Helical" evidence="11">
    <location>
        <begin position="625"/>
        <end position="647"/>
    </location>
</feature>
<feature type="signal peptide" evidence="11">
    <location>
        <begin position="1"/>
        <end position="17"/>
    </location>
</feature>
<feature type="domain" description="Neurotransmitter-gated ion-channel transmembrane" evidence="13">
    <location>
        <begin position="567"/>
        <end position="657"/>
    </location>
</feature>
<evidence type="ECO:0000256" key="5">
    <source>
        <dbReference type="ARBA" id="ARBA00022692"/>
    </source>
</evidence>
<evidence type="ECO:0000256" key="7">
    <source>
        <dbReference type="ARBA" id="ARBA00022989"/>
    </source>
</evidence>
<protein>
    <submittedName>
        <fullName evidence="15">Neurotransmitter-gated ion-channel ligand-binding domain-containing protein</fullName>
    </submittedName>
</protein>
<sequence>LLMYWLFVLVAIQPSYANKFHPKRHPHLWINTTYQAEDNGIEIHQLPQCHAWKIWWLMEREDIDLTSEDVDAIATRKSNMVFKTNKLLKSYGISDSLLDQYETVYINFEEVCRNHSRILWINSTDVLRRYHLNAMQICAPYRKHLRPSMNDVLESIVNDSAHDLSTDMIETSKGRRKRRQSGYRAEARRIEQDIEPSFSFVSVYGKEDGIRRMDTMLLVDHGKMDTTKQIKTDYIVDFDGNDEHPVVIVRSKTLADRLGLNASASIFQLHEGIGISLGAICVGNAPELISDHEVKLSVEGGPIASNVGLHFDATRFDIQKLASTLRNDTKLNDILRTFDEMIASDERPLASTYILPVLKRAQYDARTPPTLFTGQTVDVRVGIHVQSISNFELTTMDYDMDVWLRMAWRDPRLAHGFKAPILINEETFLKRLWRPDPFFANAKFALFHRVTYLNFYMFVFPDGEIFFESRLYLKLICQLVLCKYPHDNQMCSLRISSLGFTKDIMQFRWFSNVDDAIRKNEHVQLPELYIVGYSKHECDGNRKSGNFSCVEGRFYMKRTLGYHMAQTYIPTAICVVFSWISVWLPEEFVDGRIFVSLTVFLTLSAESSSAKEILPKVSYMKAIDIWFGFTAIFVFATMLQALAVISLEHNSIKLRKKAEEGAGHIPRFQLMNLMLKSERYHKLARNMDTYCKVLYPVIFLLFLIIYRFVIIEGDEKKCLR</sequence>
<feature type="chain" id="PRO_5038169280" evidence="11">
    <location>
        <begin position="18"/>
        <end position="720"/>
    </location>
</feature>
<dbReference type="AlphaFoldDB" id="A0A915A5J1"/>
<accession>A0A915A5J1</accession>
<dbReference type="WBParaSite" id="PgR001X_g250_t02">
    <property type="protein sequence ID" value="PgR001X_g250_t02"/>
    <property type="gene ID" value="PgR001X_g250"/>
</dbReference>
<evidence type="ECO:0000256" key="2">
    <source>
        <dbReference type="ARBA" id="ARBA00004236"/>
    </source>
</evidence>
<dbReference type="InterPro" id="IPR006028">
    <property type="entry name" value="GABAA/Glycine_rcpt"/>
</dbReference>
<feature type="domain" description="Neurotransmitter-gated ion-channel ligand-binding" evidence="12">
    <location>
        <begin position="362"/>
        <end position="535"/>
    </location>
</feature>
<dbReference type="FunFam" id="1.20.58.390:FF:000055">
    <property type="entry name" value="Ligand-Gated ion Channel"/>
    <property type="match status" value="1"/>
</dbReference>
<dbReference type="InterPro" id="IPR036719">
    <property type="entry name" value="Neuro-gated_channel_TM_sf"/>
</dbReference>
<reference evidence="15" key="1">
    <citation type="submission" date="2022-11" db="UniProtKB">
        <authorList>
            <consortium name="WormBaseParasite"/>
        </authorList>
    </citation>
    <scope>IDENTIFICATION</scope>
</reference>
<organism evidence="14 15">
    <name type="scientific">Parascaris univalens</name>
    <name type="common">Nematode worm</name>
    <dbReference type="NCBI Taxonomy" id="6257"/>
    <lineage>
        <taxon>Eukaryota</taxon>
        <taxon>Metazoa</taxon>
        <taxon>Ecdysozoa</taxon>
        <taxon>Nematoda</taxon>
        <taxon>Chromadorea</taxon>
        <taxon>Rhabditida</taxon>
        <taxon>Spirurina</taxon>
        <taxon>Ascaridomorpha</taxon>
        <taxon>Ascaridoidea</taxon>
        <taxon>Ascarididae</taxon>
        <taxon>Parascaris</taxon>
    </lineage>
</organism>
<dbReference type="InterPro" id="IPR018000">
    <property type="entry name" value="Neurotransmitter_ion_chnl_CS"/>
</dbReference>
<dbReference type="PROSITE" id="PS00236">
    <property type="entry name" value="NEUROTR_ION_CHANNEL"/>
    <property type="match status" value="1"/>
</dbReference>
<keyword evidence="8 11" id="KW-0406">Ion transport</keyword>
<evidence type="ECO:0000256" key="6">
    <source>
        <dbReference type="ARBA" id="ARBA00022729"/>
    </source>
</evidence>
<dbReference type="GO" id="GO:0004888">
    <property type="term" value="F:transmembrane signaling receptor activity"/>
    <property type="evidence" value="ECO:0007669"/>
    <property type="project" value="InterPro"/>
</dbReference>
<dbReference type="InterPro" id="IPR006029">
    <property type="entry name" value="Neurotrans-gated_channel_TM"/>
</dbReference>
<keyword evidence="14" id="KW-1185">Reference proteome</keyword>
<comment type="caution">
    <text evidence="11">Lacks conserved residue(s) required for the propagation of feature annotation.</text>
</comment>
<dbReference type="InterPro" id="IPR006201">
    <property type="entry name" value="Neur_channel"/>
</dbReference>
<evidence type="ECO:0000313" key="14">
    <source>
        <dbReference type="Proteomes" id="UP000887569"/>
    </source>
</evidence>
<dbReference type="Proteomes" id="UP000887569">
    <property type="component" value="Unplaced"/>
</dbReference>
<dbReference type="InterPro" id="IPR038050">
    <property type="entry name" value="Neuro_actylchol_rec"/>
</dbReference>
<dbReference type="CDD" id="cd18987">
    <property type="entry name" value="LGIC_ECD_anion"/>
    <property type="match status" value="1"/>
</dbReference>
<comment type="similarity">
    <text evidence="11">Belongs to the ligand-gated ion channel (TC 1.A.9) family.</text>
</comment>
<dbReference type="SUPFAM" id="SSF90112">
    <property type="entry name" value="Neurotransmitter-gated ion-channel transmembrane pore"/>
    <property type="match status" value="1"/>
</dbReference>
<dbReference type="InterPro" id="IPR036734">
    <property type="entry name" value="Neur_chan_lig-bd_sf"/>
</dbReference>
<dbReference type="GO" id="GO:0005230">
    <property type="term" value="F:extracellular ligand-gated monoatomic ion channel activity"/>
    <property type="evidence" value="ECO:0007669"/>
    <property type="project" value="InterPro"/>
</dbReference>
<evidence type="ECO:0000256" key="9">
    <source>
        <dbReference type="ARBA" id="ARBA00023136"/>
    </source>
</evidence>
<evidence type="ECO:0000313" key="15">
    <source>
        <dbReference type="WBParaSite" id="PgR001X_g250_t02"/>
    </source>
</evidence>
<dbReference type="CDD" id="cd19049">
    <property type="entry name" value="LGIC_TM_anion"/>
    <property type="match status" value="1"/>
</dbReference>
<dbReference type="Pfam" id="PF02931">
    <property type="entry name" value="Neur_chan_LBD"/>
    <property type="match status" value="1"/>
</dbReference>
<evidence type="ECO:0000256" key="1">
    <source>
        <dbReference type="ARBA" id="ARBA00004141"/>
    </source>
</evidence>
<keyword evidence="4" id="KW-1003">Cell membrane</keyword>
<keyword evidence="9 11" id="KW-0472">Membrane</keyword>
<keyword evidence="3 11" id="KW-0813">Transport</keyword>
<keyword evidence="5 11" id="KW-0812">Transmembrane</keyword>
<name>A0A915A5J1_PARUN</name>
<evidence type="ECO:0000259" key="12">
    <source>
        <dbReference type="Pfam" id="PF02931"/>
    </source>
</evidence>
<dbReference type="InterPro" id="IPR006202">
    <property type="entry name" value="Neur_chan_lig-bd"/>
</dbReference>
<dbReference type="PRINTS" id="PR00252">
    <property type="entry name" value="NRIONCHANNEL"/>
</dbReference>
<proteinExistence type="inferred from homology"/>
<dbReference type="GO" id="GO:0005886">
    <property type="term" value="C:plasma membrane"/>
    <property type="evidence" value="ECO:0007669"/>
    <property type="project" value="UniProtKB-SubCell"/>
</dbReference>
<evidence type="ECO:0000256" key="3">
    <source>
        <dbReference type="ARBA" id="ARBA00022448"/>
    </source>
</evidence>
<dbReference type="Gene3D" id="2.70.170.10">
    <property type="entry name" value="Neurotransmitter-gated ion-channel ligand-binding domain"/>
    <property type="match status" value="1"/>
</dbReference>
<evidence type="ECO:0000256" key="8">
    <source>
        <dbReference type="ARBA" id="ARBA00023065"/>
    </source>
</evidence>
<evidence type="ECO:0000259" key="13">
    <source>
        <dbReference type="Pfam" id="PF02932"/>
    </source>
</evidence>
<keyword evidence="7 11" id="KW-1133">Transmembrane helix</keyword>